<gene>
    <name evidence="3" type="ORF">HK099_000250</name>
</gene>
<keyword evidence="4" id="KW-1185">Reference proteome</keyword>
<feature type="region of interest" description="Disordered" evidence="1">
    <location>
        <begin position="1"/>
        <end position="39"/>
    </location>
</feature>
<dbReference type="Proteomes" id="UP001211065">
    <property type="component" value="Unassembled WGS sequence"/>
</dbReference>
<feature type="compositionally biased region" description="Basic residues" evidence="1">
    <location>
        <begin position="564"/>
        <end position="574"/>
    </location>
</feature>
<organism evidence="3 4">
    <name type="scientific">Clydaea vesicula</name>
    <dbReference type="NCBI Taxonomy" id="447962"/>
    <lineage>
        <taxon>Eukaryota</taxon>
        <taxon>Fungi</taxon>
        <taxon>Fungi incertae sedis</taxon>
        <taxon>Chytridiomycota</taxon>
        <taxon>Chytridiomycota incertae sedis</taxon>
        <taxon>Chytridiomycetes</taxon>
        <taxon>Lobulomycetales</taxon>
        <taxon>Lobulomycetaceae</taxon>
        <taxon>Clydaea</taxon>
    </lineage>
</organism>
<feature type="region of interest" description="Disordered" evidence="1">
    <location>
        <begin position="93"/>
        <end position="113"/>
    </location>
</feature>
<feature type="domain" description="PSP proline-rich" evidence="2">
    <location>
        <begin position="270"/>
        <end position="323"/>
    </location>
</feature>
<dbReference type="AlphaFoldDB" id="A0AAD5XWM2"/>
<feature type="region of interest" description="Disordered" evidence="1">
    <location>
        <begin position="466"/>
        <end position="486"/>
    </location>
</feature>
<accession>A0AAD5XWM2</accession>
<dbReference type="InterPro" id="IPR052584">
    <property type="entry name" value="U2_snRNP_Complex_Component"/>
</dbReference>
<evidence type="ECO:0000313" key="4">
    <source>
        <dbReference type="Proteomes" id="UP001211065"/>
    </source>
</evidence>
<dbReference type="Pfam" id="PF04046">
    <property type="entry name" value="PSP"/>
    <property type="match status" value="1"/>
</dbReference>
<dbReference type="SMART" id="SM00581">
    <property type="entry name" value="PSP"/>
    <property type="match status" value="1"/>
</dbReference>
<feature type="compositionally biased region" description="Basic and acidic residues" evidence="1">
    <location>
        <begin position="531"/>
        <end position="563"/>
    </location>
</feature>
<dbReference type="EMBL" id="JADGJW010001049">
    <property type="protein sequence ID" value="KAJ3207522.1"/>
    <property type="molecule type" value="Genomic_DNA"/>
</dbReference>
<feature type="compositionally biased region" description="Acidic residues" evidence="1">
    <location>
        <begin position="377"/>
        <end position="407"/>
    </location>
</feature>
<name>A0AAD5XWM2_9FUNG</name>
<dbReference type="InterPro" id="IPR007180">
    <property type="entry name" value="DUF382"/>
</dbReference>
<evidence type="ECO:0000256" key="1">
    <source>
        <dbReference type="SAM" id="MobiDB-lite"/>
    </source>
</evidence>
<proteinExistence type="predicted"/>
<feature type="region of interest" description="Disordered" evidence="1">
    <location>
        <begin position="375"/>
        <end position="407"/>
    </location>
</feature>
<sequence length="574" mass="65605">MVNTDLNTSSQKKRLRRKKSKQNSLVKQNAQEDTNFQKKETSGDLNIEIEYVAEVIPITEDNENLSFFNEVLERFNKKTEKLEAIQNEELSRFDLENQETNEENSDSKKDLSISEQLELDEQKKLSVKRQKRMQRISVAQLKQVVKNPELVDWVDVTSDDPVLLVHLKSYRNTVPIPIHWSQKRKYLQAKRGTVKKPFELPDFIKQTGITEMRGDIENSRGIKTRYIKTGRLDIDYQKLHDAFFRLQTKPKNLSRAGDIYFEGKEYESSVKTKKPGDLSEELIMALNMPPNAPPPWLINMQRYGPPPSYPNLRIPGLNAPIPDGAQWGFHPGGWGKPPVDEYNRPLYGDVFGLNGVPKVKISKEHLVPVEKNLWGELESDEEEEEEEPVEQVEANAEEEEDAEGDEMLDQEQAIDSFQVDDGLVTPSGMSSVPSGLETPDFIQLRKERTEIKSFGTVIKPKEVVAPKGGFMGSTHQGYDLGKKKGSEVEVSLDPEELEGLGDSEISRKYQEAQEKSKGDLIVGKGGVNLGKNREDLSDMVRENIDKRDAKNKRKNEDEKDDKKNKRKKKDNFKF</sequence>
<dbReference type="InterPro" id="IPR006568">
    <property type="entry name" value="PSP_pro-rich"/>
</dbReference>
<reference evidence="3" key="1">
    <citation type="submission" date="2020-05" db="EMBL/GenBank/DDBJ databases">
        <title>Phylogenomic resolution of chytrid fungi.</title>
        <authorList>
            <person name="Stajich J.E."/>
            <person name="Amses K."/>
            <person name="Simmons R."/>
            <person name="Seto K."/>
            <person name="Myers J."/>
            <person name="Bonds A."/>
            <person name="Quandt C.A."/>
            <person name="Barry K."/>
            <person name="Liu P."/>
            <person name="Grigoriev I."/>
            <person name="Longcore J.E."/>
            <person name="James T.Y."/>
        </authorList>
    </citation>
    <scope>NUCLEOTIDE SEQUENCE</scope>
    <source>
        <strain evidence="3">JEL0476</strain>
    </source>
</reference>
<comment type="caution">
    <text evidence="3">The sequence shown here is derived from an EMBL/GenBank/DDBJ whole genome shotgun (WGS) entry which is preliminary data.</text>
</comment>
<evidence type="ECO:0000259" key="2">
    <source>
        <dbReference type="SMART" id="SM00581"/>
    </source>
</evidence>
<dbReference type="PANTHER" id="PTHR12785:SF6">
    <property type="entry name" value="SPLICING FACTOR 3B SUBUNIT 2"/>
    <property type="match status" value="1"/>
</dbReference>
<dbReference type="Pfam" id="PF04037">
    <property type="entry name" value="DUF382"/>
    <property type="match status" value="1"/>
</dbReference>
<feature type="region of interest" description="Disordered" evidence="1">
    <location>
        <begin position="510"/>
        <end position="574"/>
    </location>
</feature>
<dbReference type="GO" id="GO:0005634">
    <property type="term" value="C:nucleus"/>
    <property type="evidence" value="ECO:0007669"/>
    <property type="project" value="InterPro"/>
</dbReference>
<dbReference type="PANTHER" id="PTHR12785">
    <property type="entry name" value="SPLICING FACTOR 3B"/>
    <property type="match status" value="1"/>
</dbReference>
<feature type="compositionally biased region" description="Basic residues" evidence="1">
    <location>
        <begin position="11"/>
        <end position="21"/>
    </location>
</feature>
<protein>
    <recommendedName>
        <fullName evidence="2">PSP proline-rich domain-containing protein</fullName>
    </recommendedName>
</protein>
<evidence type="ECO:0000313" key="3">
    <source>
        <dbReference type="EMBL" id="KAJ3207522.1"/>
    </source>
</evidence>